<dbReference type="Proteomes" id="UP000284250">
    <property type="component" value="Unassembled WGS sequence"/>
</dbReference>
<dbReference type="AlphaFoldDB" id="A0A418QIU0"/>
<evidence type="ECO:0000256" key="1">
    <source>
        <dbReference type="SAM" id="MobiDB-lite"/>
    </source>
</evidence>
<evidence type="ECO:0000313" key="3">
    <source>
        <dbReference type="EMBL" id="RIY05103.1"/>
    </source>
</evidence>
<keyword evidence="4" id="KW-1185">Reference proteome</keyword>
<feature type="compositionally biased region" description="Polar residues" evidence="1">
    <location>
        <begin position="20"/>
        <end position="36"/>
    </location>
</feature>
<organism evidence="3 4">
    <name type="scientific">Hymenobacter rubripertinctus</name>
    <dbReference type="NCBI Taxonomy" id="2029981"/>
    <lineage>
        <taxon>Bacteria</taxon>
        <taxon>Pseudomonadati</taxon>
        <taxon>Bacteroidota</taxon>
        <taxon>Cytophagia</taxon>
        <taxon>Cytophagales</taxon>
        <taxon>Hymenobacteraceae</taxon>
        <taxon>Hymenobacter</taxon>
    </lineage>
</organism>
<sequence length="127" mass="13509">MKTNFLLAAALLLGSVTVVSAQTTPSSSSHGRTRNQTNVPLPNPANPTTNPGTIDQRTPTRYSPTQTSVGALDRTPAVKSRVAQDAERQTPARTTPAPRTTSRRTTSPASTNSTPHSIRLARPTTQH</sequence>
<dbReference type="RefSeq" id="WP_119657777.1">
    <property type="nucleotide sequence ID" value="NZ_JBHUOI010000053.1"/>
</dbReference>
<reference evidence="3 4" key="1">
    <citation type="submission" date="2019-01" db="EMBL/GenBank/DDBJ databases">
        <title>Hymenobacter humicola sp. nov., isolated from soils in Antarctica.</title>
        <authorList>
            <person name="Sedlacek I."/>
            <person name="Holochova P."/>
            <person name="Kralova S."/>
            <person name="Pantucek R."/>
            <person name="Stankova E."/>
            <person name="Vrbovska V."/>
            <person name="Kristofova L."/>
            <person name="Svec P."/>
            <person name="Busse H.-J."/>
        </authorList>
    </citation>
    <scope>NUCLEOTIDE SEQUENCE [LARGE SCALE GENOMIC DNA]</scope>
    <source>
        <strain evidence="3 4">CCM 8852</strain>
    </source>
</reference>
<feature type="compositionally biased region" description="Polar residues" evidence="1">
    <location>
        <begin position="55"/>
        <end position="69"/>
    </location>
</feature>
<feature type="chain" id="PRO_5019542361" evidence="2">
    <location>
        <begin position="22"/>
        <end position="127"/>
    </location>
</feature>
<comment type="caution">
    <text evidence="3">The sequence shown here is derived from an EMBL/GenBank/DDBJ whole genome shotgun (WGS) entry which is preliminary data.</text>
</comment>
<protein>
    <submittedName>
        <fullName evidence="3">Uncharacterized protein</fullName>
    </submittedName>
</protein>
<feature type="signal peptide" evidence="2">
    <location>
        <begin position="1"/>
        <end position="21"/>
    </location>
</feature>
<feature type="region of interest" description="Disordered" evidence="1">
    <location>
        <begin position="20"/>
        <end position="127"/>
    </location>
</feature>
<gene>
    <name evidence="3" type="ORF">D0T11_21000</name>
</gene>
<evidence type="ECO:0000313" key="4">
    <source>
        <dbReference type="Proteomes" id="UP000284250"/>
    </source>
</evidence>
<accession>A0A418QIU0</accession>
<feature type="compositionally biased region" description="Low complexity" evidence="1">
    <location>
        <begin position="91"/>
        <end position="115"/>
    </location>
</feature>
<dbReference type="EMBL" id="QYCN01000066">
    <property type="protein sequence ID" value="RIY05103.1"/>
    <property type="molecule type" value="Genomic_DNA"/>
</dbReference>
<evidence type="ECO:0000256" key="2">
    <source>
        <dbReference type="SAM" id="SignalP"/>
    </source>
</evidence>
<name>A0A418QIU0_9BACT</name>
<keyword evidence="2" id="KW-0732">Signal</keyword>
<proteinExistence type="predicted"/>
<dbReference type="OrthoDB" id="887381at2"/>